<keyword evidence="3" id="KW-0479">Metal-binding</keyword>
<sequence>MDRRFWKIVAGLSLVLAVIFGLAATDWHPQQKSQRPIKVVASLNFYGEAAQAVAGKYGQTVSVIDNAAVDPHEYQPATVQAEQVAKANVVILNGLGYDQWMNDLVKANQNGSQTVVNVGRQIAGQKNGANEHVWYRPQTMKKLAYYLAKKYAKLDPKHKQYYYRNAKKYVSSLTAIDQQIEKCRQLAQKQKVDVSEPVFDYALENLGYQINDRHFEKAIEDGNDPSPKDIQQLQQDIQEHRIAFFVNNKQSQSKTIDNLVALAKENHVPVLNVTESQPNGKTYRQWMLGQYRQLYRILQRGE</sequence>
<dbReference type="RefSeq" id="WP_006499386.1">
    <property type="nucleotide sequence ID" value="NZ_CP011013.1"/>
</dbReference>
<evidence type="ECO:0000313" key="6">
    <source>
        <dbReference type="Proteomes" id="UP000003645"/>
    </source>
</evidence>
<gene>
    <name evidence="5" type="ORF">LBLM1_10025</name>
</gene>
<dbReference type="STRING" id="1130798.LBLM1_10025"/>
<evidence type="ECO:0000256" key="3">
    <source>
        <dbReference type="ARBA" id="ARBA00022723"/>
    </source>
</evidence>
<dbReference type="KEGG" id="lmu:LBLM1_10025"/>
<evidence type="ECO:0000256" key="4">
    <source>
        <dbReference type="ARBA" id="ARBA00022729"/>
    </source>
</evidence>
<evidence type="ECO:0000256" key="2">
    <source>
        <dbReference type="ARBA" id="ARBA00022448"/>
    </source>
</evidence>
<keyword evidence="4" id="KW-0732">Signal</keyword>
<name>A0A0D4CMW1_LIMMU</name>
<comment type="subcellular location">
    <subcellularLocation>
        <location evidence="1">Cell envelope</location>
    </subcellularLocation>
</comment>
<dbReference type="InterPro" id="IPR006127">
    <property type="entry name" value="ZnuA-like"/>
</dbReference>
<keyword evidence="2" id="KW-0813">Transport</keyword>
<dbReference type="Proteomes" id="UP000003645">
    <property type="component" value="Chromosome"/>
</dbReference>
<dbReference type="GO" id="GO:0030313">
    <property type="term" value="C:cell envelope"/>
    <property type="evidence" value="ECO:0007669"/>
    <property type="project" value="UniProtKB-SubCell"/>
</dbReference>
<protein>
    <submittedName>
        <fullName evidence="5">Metal ABC transporter substrate-binding protein</fullName>
    </submittedName>
</protein>
<dbReference type="InterPro" id="IPR050492">
    <property type="entry name" value="Bact_metal-bind_prot9"/>
</dbReference>
<dbReference type="PANTHER" id="PTHR42953">
    <property type="entry name" value="HIGH-AFFINITY ZINC UPTAKE SYSTEM PROTEIN ZNUA-RELATED"/>
    <property type="match status" value="1"/>
</dbReference>
<dbReference type="SUPFAM" id="SSF53807">
    <property type="entry name" value="Helical backbone' metal receptor"/>
    <property type="match status" value="1"/>
</dbReference>
<organism evidence="5 6">
    <name type="scientific">Limosilactobacillus mucosae LM1</name>
    <dbReference type="NCBI Taxonomy" id="1130798"/>
    <lineage>
        <taxon>Bacteria</taxon>
        <taxon>Bacillati</taxon>
        <taxon>Bacillota</taxon>
        <taxon>Bacilli</taxon>
        <taxon>Lactobacillales</taxon>
        <taxon>Lactobacillaceae</taxon>
        <taxon>Limosilactobacillus</taxon>
    </lineage>
</organism>
<dbReference type="Pfam" id="PF01297">
    <property type="entry name" value="ZnuA"/>
    <property type="match status" value="1"/>
</dbReference>
<evidence type="ECO:0000313" key="5">
    <source>
        <dbReference type="EMBL" id="AJT51255.1"/>
    </source>
</evidence>
<dbReference type="HOGENOM" id="CLU_016838_0_0_9"/>
<dbReference type="GO" id="GO:0046872">
    <property type="term" value="F:metal ion binding"/>
    <property type="evidence" value="ECO:0007669"/>
    <property type="project" value="UniProtKB-KW"/>
</dbReference>
<dbReference type="OrthoDB" id="9810636at2"/>
<dbReference type="AlphaFoldDB" id="A0A0D4CMW1"/>
<dbReference type="PANTHER" id="PTHR42953:SF1">
    <property type="entry name" value="METAL-BINDING PROTEIN HI_0362-RELATED"/>
    <property type="match status" value="1"/>
</dbReference>
<accession>A0A0D4CMW1</accession>
<dbReference type="Gene3D" id="3.40.50.1980">
    <property type="entry name" value="Nitrogenase molybdenum iron protein domain"/>
    <property type="match status" value="2"/>
</dbReference>
<keyword evidence="6" id="KW-1185">Reference proteome</keyword>
<dbReference type="EMBL" id="CP011013">
    <property type="protein sequence ID" value="AJT51255.1"/>
    <property type="molecule type" value="Genomic_DNA"/>
</dbReference>
<dbReference type="GO" id="GO:0030001">
    <property type="term" value="P:metal ion transport"/>
    <property type="evidence" value="ECO:0007669"/>
    <property type="project" value="InterPro"/>
</dbReference>
<evidence type="ECO:0000256" key="1">
    <source>
        <dbReference type="ARBA" id="ARBA00004196"/>
    </source>
</evidence>
<reference evidence="5 6" key="1">
    <citation type="journal article" date="2012" name="J. Bacteriol.">
        <title>Genome sequence of Lactobacillus mucosae LM1, isolated from piglet feces.</title>
        <authorList>
            <person name="Lee J.H."/>
            <person name="Valeriano V.D."/>
            <person name="Shin Y.R."/>
            <person name="Chae J.P."/>
            <person name="Kim G.B."/>
            <person name="Ham J.S."/>
            <person name="Chun J."/>
            <person name="Kang D.K."/>
        </authorList>
    </citation>
    <scope>NUCLEOTIDE SEQUENCE [LARGE SCALE GENOMIC DNA]</scope>
    <source>
        <strain evidence="5 6">LM1</strain>
    </source>
</reference>
<proteinExistence type="predicted"/>